<gene>
    <name evidence="1" type="ORF">F383_16812</name>
</gene>
<evidence type="ECO:0000313" key="1">
    <source>
        <dbReference type="EMBL" id="KHG13898.1"/>
    </source>
</evidence>
<dbReference type="EMBL" id="KN400455">
    <property type="protein sequence ID" value="KHG13898.1"/>
    <property type="molecule type" value="Genomic_DNA"/>
</dbReference>
<name>A0A0B0NH81_GOSAR</name>
<sequence>MIAAEQIFANGEFYFHVSGNGADFTTSLISLR</sequence>
<organism evidence="1 2">
    <name type="scientific">Gossypium arboreum</name>
    <name type="common">Tree cotton</name>
    <name type="synonym">Gossypium nanking</name>
    <dbReference type="NCBI Taxonomy" id="29729"/>
    <lineage>
        <taxon>Eukaryota</taxon>
        <taxon>Viridiplantae</taxon>
        <taxon>Streptophyta</taxon>
        <taxon>Embryophyta</taxon>
        <taxon>Tracheophyta</taxon>
        <taxon>Spermatophyta</taxon>
        <taxon>Magnoliopsida</taxon>
        <taxon>eudicotyledons</taxon>
        <taxon>Gunneridae</taxon>
        <taxon>Pentapetalae</taxon>
        <taxon>rosids</taxon>
        <taxon>malvids</taxon>
        <taxon>Malvales</taxon>
        <taxon>Malvaceae</taxon>
        <taxon>Malvoideae</taxon>
        <taxon>Gossypium</taxon>
    </lineage>
</organism>
<evidence type="ECO:0000313" key="2">
    <source>
        <dbReference type="Proteomes" id="UP000032142"/>
    </source>
</evidence>
<dbReference type="AlphaFoldDB" id="A0A0B0NH81"/>
<accession>A0A0B0NH81</accession>
<protein>
    <submittedName>
        <fullName evidence="1">Uncharacterized protein</fullName>
    </submittedName>
</protein>
<keyword evidence="2" id="KW-1185">Reference proteome</keyword>
<reference evidence="2" key="1">
    <citation type="submission" date="2014-09" db="EMBL/GenBank/DDBJ databases">
        <authorList>
            <person name="Mudge J."/>
            <person name="Ramaraj T."/>
            <person name="Lindquist I.E."/>
            <person name="Bharti A.K."/>
            <person name="Sundararajan A."/>
            <person name="Cameron C.T."/>
            <person name="Woodward J.E."/>
            <person name="May G.D."/>
            <person name="Brubaker C."/>
            <person name="Broadhvest J."/>
            <person name="Wilkins T.A."/>
        </authorList>
    </citation>
    <scope>NUCLEOTIDE SEQUENCE</scope>
    <source>
        <strain evidence="2">cv. AKA8401</strain>
    </source>
</reference>
<proteinExistence type="predicted"/>
<dbReference type="Proteomes" id="UP000032142">
    <property type="component" value="Unassembled WGS sequence"/>
</dbReference>